<gene>
    <name evidence="3" type="ORF">RKA07_03350</name>
</gene>
<dbReference type="InterPro" id="IPR019286">
    <property type="entry name" value="DUF2339_TM"/>
</dbReference>
<feature type="transmembrane region" description="Helical" evidence="2">
    <location>
        <begin position="284"/>
        <end position="304"/>
    </location>
</feature>
<feature type="transmembrane region" description="Helical" evidence="2">
    <location>
        <begin position="475"/>
        <end position="493"/>
    </location>
</feature>
<feature type="transmembrane region" description="Helical" evidence="2">
    <location>
        <begin position="6"/>
        <end position="24"/>
    </location>
</feature>
<protein>
    <submittedName>
        <fullName evidence="3">DUF2339 domain-containing protein</fullName>
    </submittedName>
</protein>
<feature type="transmembrane region" description="Helical" evidence="2">
    <location>
        <begin position="125"/>
        <end position="144"/>
    </location>
</feature>
<dbReference type="EMBL" id="JAVMBO010000006">
    <property type="protein sequence ID" value="MDS1309140.1"/>
    <property type="molecule type" value="Genomic_DNA"/>
</dbReference>
<accession>A0ABU2HET2</accession>
<keyword evidence="2" id="KW-0812">Transmembrane</keyword>
<keyword evidence="2" id="KW-0472">Membrane</keyword>
<feature type="transmembrane region" description="Helical" evidence="2">
    <location>
        <begin position="579"/>
        <end position="598"/>
    </location>
</feature>
<name>A0ABU2HET2_9GAMM</name>
<organism evidence="3 4">
    <name type="scientific">Marinobacter xiaoshiensis</name>
    <dbReference type="NCBI Taxonomy" id="3073652"/>
    <lineage>
        <taxon>Bacteria</taxon>
        <taxon>Pseudomonadati</taxon>
        <taxon>Pseudomonadota</taxon>
        <taxon>Gammaproteobacteria</taxon>
        <taxon>Pseudomonadales</taxon>
        <taxon>Marinobacteraceae</taxon>
        <taxon>Marinobacter</taxon>
    </lineage>
</organism>
<feature type="transmembrane region" description="Helical" evidence="2">
    <location>
        <begin position="674"/>
        <end position="692"/>
    </location>
</feature>
<dbReference type="Proteomes" id="UP001267407">
    <property type="component" value="Unassembled WGS sequence"/>
</dbReference>
<feature type="transmembrane region" description="Helical" evidence="2">
    <location>
        <begin position="643"/>
        <end position="662"/>
    </location>
</feature>
<feature type="transmembrane region" description="Helical" evidence="2">
    <location>
        <begin position="183"/>
        <end position="203"/>
    </location>
</feature>
<feature type="transmembrane region" description="Helical" evidence="2">
    <location>
        <begin position="420"/>
        <end position="439"/>
    </location>
</feature>
<dbReference type="InterPro" id="IPR014600">
    <property type="entry name" value="UCP035905_mem"/>
</dbReference>
<feature type="transmembrane region" description="Helical" evidence="2">
    <location>
        <begin position="776"/>
        <end position="793"/>
    </location>
</feature>
<feature type="transmembrane region" description="Helical" evidence="2">
    <location>
        <begin position="310"/>
        <end position="326"/>
    </location>
</feature>
<feature type="transmembrane region" description="Helical" evidence="2">
    <location>
        <begin position="258"/>
        <end position="277"/>
    </location>
</feature>
<evidence type="ECO:0000256" key="2">
    <source>
        <dbReference type="SAM" id="Phobius"/>
    </source>
</evidence>
<sequence length="871" mass="94855">MLILLGVGLALFIPVGSVLGFMAFQQRNAHSARIESLGQEVSELRREIEILRSSGGSNKQQPDGPLPAAEGLAYVQPPAPEPAPVPVAAKTEWAEEPGVEAGDWLDSVAPARDYSGIKKALKENWMVWLGGLSVALAGIFMVSHSISAGLIGPVQQLLLALVTGLALHAGAEYLRRRHMSTDQVFAALAGGGSITLYAALLAGVHHYQLISPVVGLILLAAVSLATMALALVHGPLLAIMGLSGAYIVPLLIGGEDGSVAFVLSYSFLITISSLLLMRYVFRDWLWYATLAGALLWWAATVAAAPAELATAMYLAALFVAFAFLPGEEQAAPSRLREALLPLLAIWGISIAHQSVDNPSLWSWLLILPVASLIPQSRGTLWFLPWGAVLASAAGWLLYMGRMDGDLFYLMQIPLAQQAGFVSYLIAAAITTTGLGLWLWGRYADQRRWASLTLLSPLVWLVLGWLLLQGYGETSVVWAVATLVLGAVYGVLAWRMEGQARYGNGVVWALMAAHVSYSLAAVMAFREASLTLALSVQFVSLTWLARRYQMPELYLLLKCVLALVVARLTFNPWIQGYDASVHWTLWTYGGATLLAAVATRLSEKGHSIRPWLEGATLHLLVLFLGAELRYWLYDGDIFVHEYSLIEATMNTLLWGALSVTYAFRAKSSQSLAWLYRLFSWVLLALSALSYFTLLTLHNPWWSGSFIGSTPIFNMLLPAFGGPVLLALVISRFPQIAPKLWSMCVAGAGFLLFTALEIRQLWQGSDMALWHGMTEGELYTYSVVGMLYAIVAILYSTVYSAKSTHIILYKVGMALLGIVIGKIFLIDMAGLQGFWRVAAFMGLGLALLGLAWMYRKAQGVNPEPDSLNRDSDL</sequence>
<keyword evidence="4" id="KW-1185">Reference proteome</keyword>
<dbReference type="PIRSF" id="PIRSF035905">
    <property type="entry name" value="UCP035905_mp"/>
    <property type="match status" value="1"/>
</dbReference>
<dbReference type="Pfam" id="PF10101">
    <property type="entry name" value="DUF2339"/>
    <property type="match status" value="1"/>
</dbReference>
<evidence type="ECO:0000256" key="1">
    <source>
        <dbReference type="SAM" id="MobiDB-lite"/>
    </source>
</evidence>
<feature type="transmembrane region" description="Helical" evidence="2">
    <location>
        <begin position="738"/>
        <end position="756"/>
    </location>
</feature>
<comment type="caution">
    <text evidence="3">The sequence shown here is derived from an EMBL/GenBank/DDBJ whole genome shotgun (WGS) entry which is preliminary data.</text>
</comment>
<feature type="transmembrane region" description="Helical" evidence="2">
    <location>
        <begin position="451"/>
        <end position="469"/>
    </location>
</feature>
<reference evidence="3" key="1">
    <citation type="submission" date="2023-09" db="EMBL/GenBank/DDBJ databases">
        <title>Marinobacter sediminicola sp. nov. and Marinobacter maritimum sp. nov., isolated from marine sediment.</title>
        <authorList>
            <person name="An J."/>
        </authorList>
    </citation>
    <scope>NUCLEOTIDE SEQUENCE</scope>
    <source>
        <strain evidence="3">F60267</strain>
    </source>
</reference>
<feature type="transmembrane region" description="Helical" evidence="2">
    <location>
        <begin position="529"/>
        <end position="545"/>
    </location>
</feature>
<feature type="transmembrane region" description="Helical" evidence="2">
    <location>
        <begin position="236"/>
        <end position="252"/>
    </location>
</feature>
<proteinExistence type="predicted"/>
<dbReference type="RefSeq" id="WP_310965626.1">
    <property type="nucleotide sequence ID" value="NZ_JAVMBO010000006.1"/>
</dbReference>
<feature type="transmembrane region" description="Helical" evidence="2">
    <location>
        <begin position="209"/>
        <end position="229"/>
    </location>
</feature>
<dbReference type="PANTHER" id="PTHR38434">
    <property type="entry name" value="BLL2549 PROTEIN"/>
    <property type="match status" value="1"/>
</dbReference>
<feature type="transmembrane region" description="Helical" evidence="2">
    <location>
        <begin position="552"/>
        <end position="573"/>
    </location>
</feature>
<feature type="transmembrane region" description="Helical" evidence="2">
    <location>
        <begin position="505"/>
        <end position="523"/>
    </location>
</feature>
<feature type="transmembrane region" description="Helical" evidence="2">
    <location>
        <begin position="805"/>
        <end position="826"/>
    </location>
</feature>
<feature type="region of interest" description="Disordered" evidence="1">
    <location>
        <begin position="52"/>
        <end position="72"/>
    </location>
</feature>
<evidence type="ECO:0000313" key="3">
    <source>
        <dbReference type="EMBL" id="MDS1309140.1"/>
    </source>
</evidence>
<feature type="transmembrane region" description="Helical" evidence="2">
    <location>
        <begin position="610"/>
        <end position="631"/>
    </location>
</feature>
<feature type="transmembrane region" description="Helical" evidence="2">
    <location>
        <begin position="382"/>
        <end position="400"/>
    </location>
</feature>
<feature type="transmembrane region" description="Helical" evidence="2">
    <location>
        <begin position="832"/>
        <end position="852"/>
    </location>
</feature>
<evidence type="ECO:0000313" key="4">
    <source>
        <dbReference type="Proteomes" id="UP001267407"/>
    </source>
</evidence>
<keyword evidence="2" id="KW-1133">Transmembrane helix</keyword>
<dbReference type="PANTHER" id="PTHR38434:SF1">
    <property type="entry name" value="BLL2549 PROTEIN"/>
    <property type="match status" value="1"/>
</dbReference>
<feature type="transmembrane region" description="Helical" evidence="2">
    <location>
        <begin position="704"/>
        <end position="726"/>
    </location>
</feature>
<feature type="transmembrane region" description="Helical" evidence="2">
    <location>
        <begin position="150"/>
        <end position="171"/>
    </location>
</feature>